<dbReference type="HOGENOM" id="CLU_2975232_0_0_6"/>
<name>C6D9Q9_PECCP</name>
<reference evidence="1 2" key="1">
    <citation type="submission" date="2009-07" db="EMBL/GenBank/DDBJ databases">
        <title>Complete sequence of Pectobacterium carotovorum subsp. carotovorum PC1.</title>
        <authorList>
            <consortium name="US DOE Joint Genome Institute"/>
            <person name="Lucas S."/>
            <person name="Copeland A."/>
            <person name="Lapidus A."/>
            <person name="Glavina del Rio T."/>
            <person name="Tice H."/>
            <person name="Bruce D."/>
            <person name="Goodwin L."/>
            <person name="Pitluck S."/>
            <person name="Munk A.C."/>
            <person name="Brettin T."/>
            <person name="Detter J.C."/>
            <person name="Han C."/>
            <person name="Tapia R."/>
            <person name="Larimer F."/>
            <person name="Land M."/>
            <person name="Hauser L."/>
            <person name="Kyrpides N."/>
            <person name="Mikhailova N."/>
            <person name="Balakrishnan V."/>
            <person name="Glasner J."/>
            <person name="Perna N.T."/>
        </authorList>
    </citation>
    <scope>NUCLEOTIDE SEQUENCE [LARGE SCALE GENOMIC DNA]</scope>
    <source>
        <strain evidence="1 2">PC1</strain>
    </source>
</reference>
<dbReference type="EMBL" id="CP001657">
    <property type="protein sequence ID" value="ACT11845.1"/>
    <property type="molecule type" value="Genomic_DNA"/>
</dbReference>
<proteinExistence type="predicted"/>
<evidence type="ECO:0000313" key="1">
    <source>
        <dbReference type="EMBL" id="ACT11845.1"/>
    </source>
</evidence>
<evidence type="ECO:0000313" key="2">
    <source>
        <dbReference type="Proteomes" id="UP000002736"/>
    </source>
</evidence>
<gene>
    <name evidence="1" type="ordered locus">PC1_0791</name>
</gene>
<dbReference type="AlphaFoldDB" id="C6D9Q9"/>
<accession>C6D9Q9</accession>
<dbReference type="Proteomes" id="UP000002736">
    <property type="component" value="Chromosome"/>
</dbReference>
<sequence>MARHVERIIRIKKQEVAKGIARCRGICQNRYFSGRLCRCYTLIIIAVPIVPGGEGVRQ</sequence>
<protein>
    <submittedName>
        <fullName evidence="1">Uncharacterized protein</fullName>
    </submittedName>
</protein>
<organism evidence="1 2">
    <name type="scientific">Pectobacterium carotovorum subsp. carotovorum (strain PC1)</name>
    <dbReference type="NCBI Taxonomy" id="561230"/>
    <lineage>
        <taxon>Bacteria</taxon>
        <taxon>Pseudomonadati</taxon>
        <taxon>Pseudomonadota</taxon>
        <taxon>Gammaproteobacteria</taxon>
        <taxon>Enterobacterales</taxon>
        <taxon>Pectobacteriaceae</taxon>
        <taxon>Pectobacterium</taxon>
    </lineage>
</organism>
<dbReference type="KEGG" id="pct:PC1_0791"/>